<dbReference type="InterPro" id="IPR042251">
    <property type="entry name" value="EutC_C"/>
</dbReference>
<proteinExistence type="predicted"/>
<evidence type="ECO:0000256" key="3">
    <source>
        <dbReference type="ARBA" id="ARBA00023285"/>
    </source>
</evidence>
<keyword evidence="1" id="KW-0846">Cobalamin</keyword>
<dbReference type="Pfam" id="PF05985">
    <property type="entry name" value="EutC"/>
    <property type="match status" value="1"/>
</dbReference>
<keyword evidence="4" id="KW-1283">Bacterial microcompartment</keyword>
<dbReference type="KEGG" id="xop:PXO_00363"/>
<keyword evidence="3" id="KW-0170">Cobalt</keyword>
<evidence type="ECO:0000256" key="2">
    <source>
        <dbReference type="ARBA" id="ARBA00023239"/>
    </source>
</evidence>
<evidence type="ECO:0000256" key="4">
    <source>
        <dbReference type="ARBA" id="ARBA00024446"/>
    </source>
</evidence>
<dbReference type="GO" id="GO:0009350">
    <property type="term" value="C:ethanolamine ammonia-lyase complex"/>
    <property type="evidence" value="ECO:0007669"/>
    <property type="project" value="TreeGrafter"/>
</dbReference>
<name>A0A0K0GJL6_XANOP</name>
<gene>
    <name evidence="5" type="ordered locus">PXO_00363</name>
</gene>
<reference evidence="5 6" key="1">
    <citation type="journal article" date="2008" name="BMC Genomics">
        <title>Genome sequence and rapid evolution of the rice pathogen Xanthomonas oryzae pv. oryzae PXO99A.</title>
        <authorList>
            <person name="Salzberg S.L."/>
            <person name="Sommer D.D."/>
            <person name="Schatz M.C."/>
            <person name="Phillippy A.M."/>
            <person name="Rabinowicz P.D."/>
            <person name="Tsuge S."/>
            <person name="Furutani A."/>
            <person name="Ochiai H."/>
            <person name="Delcher A.L."/>
            <person name="Kelley D."/>
            <person name="Madupu R."/>
            <person name="Puiu D."/>
            <person name="Radune D."/>
            <person name="Shumway M."/>
            <person name="Trapnell C."/>
            <person name="Aparna G."/>
            <person name="Jha G."/>
            <person name="Pandey A."/>
            <person name="Patil P.B."/>
            <person name="Ishihara H."/>
            <person name="Meyer D.F."/>
            <person name="Szurek B."/>
            <person name="Verdier V."/>
            <person name="Koebnik R."/>
            <person name="Dow J.M."/>
            <person name="Ryan R.P."/>
            <person name="Hirata H."/>
            <person name="Tsuyumu S."/>
            <person name="Won Lee S."/>
            <person name="Seo Y.S."/>
            <person name="Sriariyanum M."/>
            <person name="Ronald P.C."/>
            <person name="Sonti R.V."/>
            <person name="Van Sluys M.A."/>
            <person name="Leach J.E."/>
            <person name="White F.F."/>
            <person name="Bogdanove A.J."/>
        </authorList>
    </citation>
    <scope>NUCLEOTIDE SEQUENCE [LARGE SCALE GENOMIC DNA]</scope>
    <source>
        <strain evidence="5 6">PXO99A</strain>
    </source>
</reference>
<dbReference type="PANTHER" id="PTHR39330:SF1">
    <property type="entry name" value="ETHANOLAMINE AMMONIA-LYASE SMALL SUBUNIT"/>
    <property type="match status" value="1"/>
</dbReference>
<dbReference type="GO" id="GO:0006520">
    <property type="term" value="P:amino acid metabolic process"/>
    <property type="evidence" value="ECO:0007669"/>
    <property type="project" value="InterPro"/>
</dbReference>
<evidence type="ECO:0000313" key="6">
    <source>
        <dbReference type="Proteomes" id="UP000001740"/>
    </source>
</evidence>
<dbReference type="InterPro" id="IPR009246">
    <property type="entry name" value="EutC"/>
</dbReference>
<dbReference type="EMBL" id="CP000967">
    <property type="protein sequence ID" value="ACD58604.1"/>
    <property type="molecule type" value="Genomic_DNA"/>
</dbReference>
<dbReference type="GO" id="GO:0008851">
    <property type="term" value="F:ethanolamine ammonia-lyase activity"/>
    <property type="evidence" value="ECO:0007669"/>
    <property type="project" value="InterPro"/>
</dbReference>
<dbReference type="Proteomes" id="UP000001740">
    <property type="component" value="Chromosome"/>
</dbReference>
<evidence type="ECO:0000313" key="5">
    <source>
        <dbReference type="EMBL" id="ACD58604.1"/>
    </source>
</evidence>
<keyword evidence="2 5" id="KW-0456">Lyase</keyword>
<protein>
    <submittedName>
        <fullName evidence="5">Ethanolamine ammonia-lyase light chain</fullName>
    </submittedName>
</protein>
<dbReference type="eggNOG" id="COG4302">
    <property type="taxonomic scope" value="Bacteria"/>
</dbReference>
<dbReference type="HOGENOM" id="CLU_1937294_0_0_6"/>
<evidence type="ECO:0000256" key="1">
    <source>
        <dbReference type="ARBA" id="ARBA00022628"/>
    </source>
</evidence>
<dbReference type="Gene3D" id="3.40.50.11240">
    <property type="entry name" value="Ethanolamine ammonia-lyase light chain (EutC)"/>
    <property type="match status" value="1"/>
</dbReference>
<dbReference type="AlphaFoldDB" id="A0A0K0GJL6"/>
<dbReference type="PANTHER" id="PTHR39330">
    <property type="entry name" value="ETHANOLAMINE AMMONIA-LYASE LIGHT CHAIN"/>
    <property type="match status" value="1"/>
</dbReference>
<accession>A0A0K0GJL6</accession>
<organism evidence="5 6">
    <name type="scientific">Xanthomonas oryzae pv. oryzae (strain PXO99A)</name>
    <dbReference type="NCBI Taxonomy" id="360094"/>
    <lineage>
        <taxon>Bacteria</taxon>
        <taxon>Pseudomonadati</taxon>
        <taxon>Pseudomonadota</taxon>
        <taxon>Gammaproteobacteria</taxon>
        <taxon>Lysobacterales</taxon>
        <taxon>Lysobacteraceae</taxon>
        <taxon>Xanthomonas</taxon>
    </lineage>
</organism>
<sequence length="130" mass="14194">MLDHIDVLALQEGWSRKGAWRSAMKSASCSTRAIVVLIGERPGLSSPDSLSLYLTYTPRVGLTDVARNCISTIRAEALSYAEATHKLEYLLREAFRRTLSGVQLKDEAKQPALLSAGPAHGAPRTFLLPD</sequence>
<dbReference type="GO" id="GO:0031419">
    <property type="term" value="F:cobalamin binding"/>
    <property type="evidence" value="ECO:0007669"/>
    <property type="project" value="UniProtKB-KW"/>
</dbReference>